<proteinExistence type="predicted"/>
<keyword evidence="2" id="KW-0378">Hydrolase</keyword>
<gene>
    <name evidence="2" type="primary">ntpA_2</name>
    <name evidence="2" type="ORF">NCTC9073_05924</name>
</gene>
<dbReference type="GO" id="GO:0016787">
    <property type="term" value="F:hydrolase activity"/>
    <property type="evidence" value="ECO:0007669"/>
    <property type="project" value="UniProtKB-KW"/>
</dbReference>
<dbReference type="AlphaFoldDB" id="A0A2X1QCL6"/>
<dbReference type="EMBL" id="UASD01000010">
    <property type="protein sequence ID" value="SPX19781.1"/>
    <property type="molecule type" value="Genomic_DNA"/>
</dbReference>
<dbReference type="Proteomes" id="UP000250780">
    <property type="component" value="Unassembled WGS sequence"/>
</dbReference>
<sequence length="49" mass="5491">MSIDNYVNGMSEGSQRRGSVKDKVYKRPRFDLSGHLRTRYETGADVAAA</sequence>
<organism evidence="2 3">
    <name type="scientific">Escherichia coli</name>
    <dbReference type="NCBI Taxonomy" id="562"/>
    <lineage>
        <taxon>Bacteria</taxon>
        <taxon>Pseudomonadati</taxon>
        <taxon>Pseudomonadota</taxon>
        <taxon>Gammaproteobacteria</taxon>
        <taxon>Enterobacterales</taxon>
        <taxon>Enterobacteriaceae</taxon>
        <taxon>Escherichia</taxon>
    </lineage>
</organism>
<name>A0A2X1QCL6_ECOLX</name>
<evidence type="ECO:0000313" key="2">
    <source>
        <dbReference type="EMBL" id="SPX19781.1"/>
    </source>
</evidence>
<evidence type="ECO:0000313" key="3">
    <source>
        <dbReference type="Proteomes" id="UP000250780"/>
    </source>
</evidence>
<evidence type="ECO:0000256" key="1">
    <source>
        <dbReference type="SAM" id="MobiDB-lite"/>
    </source>
</evidence>
<accession>A0A2X1QCL6</accession>
<feature type="region of interest" description="Disordered" evidence="1">
    <location>
        <begin position="1"/>
        <end position="22"/>
    </location>
</feature>
<protein>
    <submittedName>
        <fullName evidence="2">dATP pyrophosphohydrolase</fullName>
    </submittedName>
</protein>
<reference evidence="2 3" key="1">
    <citation type="submission" date="2018-06" db="EMBL/GenBank/DDBJ databases">
        <authorList>
            <consortium name="Pathogen Informatics"/>
            <person name="Doyle S."/>
        </authorList>
    </citation>
    <scope>NUCLEOTIDE SEQUENCE [LARGE SCALE GENOMIC DNA]</scope>
    <source>
        <strain evidence="2 3">NCTC9073</strain>
    </source>
</reference>